<dbReference type="GO" id="GO:0045892">
    <property type="term" value="P:negative regulation of DNA-templated transcription"/>
    <property type="evidence" value="ECO:0007669"/>
    <property type="project" value="TreeGrafter"/>
</dbReference>
<dbReference type="SUPFAM" id="SSF55781">
    <property type="entry name" value="GAF domain-like"/>
    <property type="match status" value="1"/>
</dbReference>
<dbReference type="AlphaFoldDB" id="A0A1H5AWP0"/>
<gene>
    <name evidence="6" type="ORF">SAMN04490356_8555</name>
</gene>
<dbReference type="InterPro" id="IPR036388">
    <property type="entry name" value="WH-like_DNA-bd_sf"/>
</dbReference>
<dbReference type="SMART" id="SM00346">
    <property type="entry name" value="HTH_ICLR"/>
    <property type="match status" value="1"/>
</dbReference>
<evidence type="ECO:0000259" key="5">
    <source>
        <dbReference type="PROSITE" id="PS51078"/>
    </source>
</evidence>
<evidence type="ECO:0000259" key="4">
    <source>
        <dbReference type="PROSITE" id="PS51077"/>
    </source>
</evidence>
<evidence type="ECO:0000256" key="2">
    <source>
        <dbReference type="ARBA" id="ARBA00023125"/>
    </source>
</evidence>
<accession>A0A1H5AWP0</accession>
<dbReference type="Proteomes" id="UP000198609">
    <property type="component" value="Unassembled WGS sequence"/>
</dbReference>
<dbReference type="Pfam" id="PF09339">
    <property type="entry name" value="HTH_IclR"/>
    <property type="match status" value="1"/>
</dbReference>
<organism evidence="6 7">
    <name type="scientific">Streptomyces melanosporofaciens</name>
    <dbReference type="NCBI Taxonomy" id="67327"/>
    <lineage>
        <taxon>Bacteria</taxon>
        <taxon>Bacillati</taxon>
        <taxon>Actinomycetota</taxon>
        <taxon>Actinomycetes</taxon>
        <taxon>Kitasatosporales</taxon>
        <taxon>Streptomycetaceae</taxon>
        <taxon>Streptomyces</taxon>
        <taxon>Streptomyces violaceusniger group</taxon>
    </lineage>
</organism>
<keyword evidence="2 6" id="KW-0238">DNA-binding</keyword>
<keyword evidence="3" id="KW-0804">Transcription</keyword>
<dbReference type="RefSeq" id="WP_143059858.1">
    <property type="nucleotide sequence ID" value="NZ_FNST01000002.1"/>
</dbReference>
<evidence type="ECO:0000313" key="7">
    <source>
        <dbReference type="Proteomes" id="UP000198609"/>
    </source>
</evidence>
<evidence type="ECO:0000313" key="6">
    <source>
        <dbReference type="EMBL" id="SED46261.1"/>
    </source>
</evidence>
<dbReference type="EMBL" id="FNST01000002">
    <property type="protein sequence ID" value="SED46261.1"/>
    <property type="molecule type" value="Genomic_DNA"/>
</dbReference>
<dbReference type="GO" id="GO:0003677">
    <property type="term" value="F:DNA binding"/>
    <property type="evidence" value="ECO:0007669"/>
    <property type="project" value="UniProtKB-KW"/>
</dbReference>
<name>A0A1H5AWP0_STRMJ</name>
<dbReference type="GO" id="GO:0003700">
    <property type="term" value="F:DNA-binding transcription factor activity"/>
    <property type="evidence" value="ECO:0007669"/>
    <property type="project" value="TreeGrafter"/>
</dbReference>
<dbReference type="SUPFAM" id="SSF46785">
    <property type="entry name" value="Winged helix' DNA-binding domain"/>
    <property type="match status" value="1"/>
</dbReference>
<protein>
    <submittedName>
        <fullName evidence="6">DNA-binding transcriptional regulator, IclR family</fullName>
    </submittedName>
</protein>
<dbReference type="PANTHER" id="PTHR30136:SF24">
    <property type="entry name" value="HTH-TYPE TRANSCRIPTIONAL REPRESSOR ALLR"/>
    <property type="match status" value="1"/>
</dbReference>
<keyword evidence="7" id="KW-1185">Reference proteome</keyword>
<dbReference type="InterPro" id="IPR014757">
    <property type="entry name" value="Tscrpt_reg_IclR_C"/>
</dbReference>
<proteinExistence type="predicted"/>
<feature type="domain" description="HTH iclR-type" evidence="4">
    <location>
        <begin position="9"/>
        <end position="70"/>
    </location>
</feature>
<dbReference type="PROSITE" id="PS51078">
    <property type="entry name" value="ICLR_ED"/>
    <property type="match status" value="1"/>
</dbReference>
<dbReference type="PANTHER" id="PTHR30136">
    <property type="entry name" value="HELIX-TURN-HELIX TRANSCRIPTIONAL REGULATOR, ICLR FAMILY"/>
    <property type="match status" value="1"/>
</dbReference>
<dbReference type="PROSITE" id="PS51077">
    <property type="entry name" value="HTH_ICLR"/>
    <property type="match status" value="1"/>
</dbReference>
<reference evidence="7" key="1">
    <citation type="submission" date="2016-10" db="EMBL/GenBank/DDBJ databases">
        <authorList>
            <person name="Varghese N."/>
            <person name="Submissions S."/>
        </authorList>
    </citation>
    <scope>NUCLEOTIDE SEQUENCE [LARGE SCALE GENOMIC DNA]</scope>
    <source>
        <strain evidence="7">DSM 40318</strain>
    </source>
</reference>
<dbReference type="InterPro" id="IPR050707">
    <property type="entry name" value="HTH_MetabolicPath_Reg"/>
</dbReference>
<dbReference type="InterPro" id="IPR005471">
    <property type="entry name" value="Tscrpt_reg_IclR_N"/>
</dbReference>
<feature type="domain" description="IclR-ED" evidence="5">
    <location>
        <begin position="71"/>
        <end position="252"/>
    </location>
</feature>
<dbReference type="Pfam" id="PF01614">
    <property type="entry name" value="IclR_C"/>
    <property type="match status" value="1"/>
</dbReference>
<keyword evidence="1" id="KW-0805">Transcription regulation</keyword>
<dbReference type="InterPro" id="IPR029016">
    <property type="entry name" value="GAF-like_dom_sf"/>
</dbReference>
<dbReference type="Gene3D" id="3.30.450.40">
    <property type="match status" value="1"/>
</dbReference>
<evidence type="ECO:0000256" key="3">
    <source>
        <dbReference type="ARBA" id="ARBA00023163"/>
    </source>
</evidence>
<dbReference type="Gene3D" id="1.10.10.10">
    <property type="entry name" value="Winged helix-like DNA-binding domain superfamily/Winged helix DNA-binding domain"/>
    <property type="match status" value="1"/>
</dbReference>
<sequence>MAVPAAYPVESIDNAARILLMLVDNPSLRVADVSAELGVARSTAHRMLTTLQARDLLRQDAQTKAYGPGPALARLGIAVMGAVALRDEARPLLEKLVEDTSETAHLLVLEGTETVFVEGVESQQVIRAGMRTGQRGPAHASAAGKVLLAELSREELRRRYPGARLRGGTERAVSTRRALEAELEKVRETGYATNMEESEWDLCAVAAPVRNRQGVACGALSVSGPARRADAKLALLSGAVVAAATELGARLG</sequence>
<evidence type="ECO:0000256" key="1">
    <source>
        <dbReference type="ARBA" id="ARBA00023015"/>
    </source>
</evidence>
<dbReference type="InterPro" id="IPR036390">
    <property type="entry name" value="WH_DNA-bd_sf"/>
</dbReference>